<dbReference type="RefSeq" id="WP_002843301.1">
    <property type="nucleotide sequence ID" value="NZ_CAMPYD010000033.1"/>
</dbReference>
<dbReference type="EMBL" id="LSQZ01000087">
    <property type="protein sequence ID" value="KXI10661.1"/>
    <property type="molecule type" value="Genomic_DNA"/>
</dbReference>
<evidence type="ECO:0000313" key="4">
    <source>
        <dbReference type="Proteomes" id="UP000255101"/>
    </source>
</evidence>
<gene>
    <name evidence="1" type="ORF">HMPREF3195_01781</name>
    <name evidence="2" type="ORF">NCTC11460_01454</name>
</gene>
<reference evidence="2 4" key="2">
    <citation type="submission" date="2018-06" db="EMBL/GenBank/DDBJ databases">
        <authorList>
            <consortium name="Pathogen Informatics"/>
            <person name="Doyle S."/>
        </authorList>
    </citation>
    <scope>NUCLEOTIDE SEQUENCE [LARGE SCALE GENOMIC DNA]</scope>
    <source>
        <strain evidence="2 4">NCTC11460</strain>
    </source>
</reference>
<evidence type="ECO:0000313" key="2">
    <source>
        <dbReference type="EMBL" id="SUB61514.1"/>
    </source>
</evidence>
<name>A0A135YMS6_9FIRM</name>
<dbReference type="GeneID" id="79842277"/>
<dbReference type="PATRIC" id="fig|1261.3.peg.750"/>
<reference evidence="1 3" key="1">
    <citation type="submission" date="2016-02" db="EMBL/GenBank/DDBJ databases">
        <authorList>
            <person name="Wen L."/>
            <person name="He K."/>
            <person name="Yang H."/>
        </authorList>
    </citation>
    <scope>NUCLEOTIDE SEQUENCE [LARGE SCALE GENOMIC DNA]</scope>
    <source>
        <strain evidence="1 3">MJR8628A</strain>
    </source>
</reference>
<evidence type="ECO:0000313" key="3">
    <source>
        <dbReference type="Proteomes" id="UP000070326"/>
    </source>
</evidence>
<dbReference type="EMBL" id="UGTB01000004">
    <property type="protein sequence ID" value="SUB61514.1"/>
    <property type="molecule type" value="Genomic_DNA"/>
</dbReference>
<dbReference type="Proteomes" id="UP000255101">
    <property type="component" value="Unassembled WGS sequence"/>
</dbReference>
<dbReference type="Proteomes" id="UP000070326">
    <property type="component" value="Unassembled WGS sequence"/>
</dbReference>
<organism evidence="1 3">
    <name type="scientific">Peptostreptococcus anaerobius</name>
    <dbReference type="NCBI Taxonomy" id="1261"/>
    <lineage>
        <taxon>Bacteria</taxon>
        <taxon>Bacillati</taxon>
        <taxon>Bacillota</taxon>
        <taxon>Clostridia</taxon>
        <taxon>Peptostreptococcales</taxon>
        <taxon>Peptostreptococcaceae</taxon>
        <taxon>Peptostreptococcus</taxon>
    </lineage>
</organism>
<proteinExistence type="predicted"/>
<protein>
    <submittedName>
        <fullName evidence="1">Uncharacterized protein</fullName>
    </submittedName>
</protein>
<sequence length="72" mass="8631">MNNQKKKLYSDKWSKSNTRDIFNEKQKIAIEKYGDVFEDDMFFALELSLNTDLDSQLSEEFVDRMKKRTKLS</sequence>
<accession>A0A135YMS6</accession>
<evidence type="ECO:0000313" key="1">
    <source>
        <dbReference type="EMBL" id="KXI10661.1"/>
    </source>
</evidence>
<dbReference type="AlphaFoldDB" id="A0A135YMS6"/>